<dbReference type="PANTHER" id="PTHR43135:SF3">
    <property type="entry name" value="ALPHA-D-RIBOSE 1-METHYLPHOSPHONATE 5-TRIPHOSPHATE DIPHOSPHATASE"/>
    <property type="match status" value="1"/>
</dbReference>
<dbReference type="Gene3D" id="3.20.20.140">
    <property type="entry name" value="Metal-dependent hydrolases"/>
    <property type="match status" value="1"/>
</dbReference>
<gene>
    <name evidence="2" type="ORF">ACFPT7_12995</name>
</gene>
<evidence type="ECO:0000313" key="2">
    <source>
        <dbReference type="EMBL" id="MFC5863215.1"/>
    </source>
</evidence>
<dbReference type="Pfam" id="PF01979">
    <property type="entry name" value="Amidohydro_1"/>
    <property type="match status" value="1"/>
</dbReference>
<dbReference type="SUPFAM" id="SSF51556">
    <property type="entry name" value="Metallo-dependent hydrolases"/>
    <property type="match status" value="1"/>
</dbReference>
<name>A0ABW1EIX2_9BACT</name>
<dbReference type="EMBL" id="JBHSPH010000003">
    <property type="protein sequence ID" value="MFC5863215.1"/>
    <property type="molecule type" value="Genomic_DNA"/>
</dbReference>
<protein>
    <submittedName>
        <fullName evidence="2">Amidohydrolase family protein</fullName>
    </submittedName>
</protein>
<dbReference type="InterPro" id="IPR051781">
    <property type="entry name" value="Metallo-dep_Hydrolase"/>
</dbReference>
<evidence type="ECO:0000259" key="1">
    <source>
        <dbReference type="Pfam" id="PF01979"/>
    </source>
</evidence>
<dbReference type="CDD" id="cd01299">
    <property type="entry name" value="Met_dep_hydrolase_A"/>
    <property type="match status" value="1"/>
</dbReference>
<dbReference type="InterPro" id="IPR006680">
    <property type="entry name" value="Amidohydro-rel"/>
</dbReference>
<dbReference type="InterPro" id="IPR011059">
    <property type="entry name" value="Metal-dep_hydrolase_composite"/>
</dbReference>
<dbReference type="PANTHER" id="PTHR43135">
    <property type="entry name" value="ALPHA-D-RIBOSE 1-METHYLPHOSPHONATE 5-TRIPHOSPHATE DIPHOSPHATASE"/>
    <property type="match status" value="1"/>
</dbReference>
<dbReference type="Gene3D" id="2.30.40.10">
    <property type="entry name" value="Urease, subunit C, domain 1"/>
    <property type="match status" value="1"/>
</dbReference>
<evidence type="ECO:0000313" key="3">
    <source>
        <dbReference type="Proteomes" id="UP001596091"/>
    </source>
</evidence>
<comment type="caution">
    <text evidence="2">The sequence shown here is derived from an EMBL/GenBank/DDBJ whole genome shotgun (WGS) entry which is preliminary data.</text>
</comment>
<dbReference type="InterPro" id="IPR032466">
    <property type="entry name" value="Metal_Hydrolase"/>
</dbReference>
<dbReference type="InterPro" id="IPR057744">
    <property type="entry name" value="OTAase-like"/>
</dbReference>
<dbReference type="SUPFAM" id="SSF51338">
    <property type="entry name" value="Composite domain of metallo-dependent hydrolases"/>
    <property type="match status" value="1"/>
</dbReference>
<proteinExistence type="predicted"/>
<sequence>MTKPVLFRGASVWDGSGSTAFPADVLVEGSRIKTIASAPHQLPTSGAHVIEALGRTLMPGLVEGHAHISFGGAVNDSDLGNIPPEEHMLLTARNAKTLLDHGFTSAYSAATSKLRLDVVIRNAVNAGQFPGPRIRAASPEITVTGGLGDERKAHMYYESFGLIADGVEEIKKAVRLCCREGVDNIKVNISGDDLSPAAHGGLTVMREEEVQMAVNVARDFGKKVNCHARAAESVKRAVRCGVDVIYHCESADEEAIDMLESVKDRIFVGPAIGIIYSTLYEGEQFGFHRDSECGRQMQRVIDSTAAVYTELRKRGVRILIGGDYGFAQSPQGDNARDLKHFVDLLGFSPSEALQCGTRIGGQVMGMGNELGQVKEGYIADLLLVDGDPLADLDLVVREKNLHVVMKEGSLYKDVSATAAIEHVFNLELRPLVNAG</sequence>
<keyword evidence="3" id="KW-1185">Reference proteome</keyword>
<organism evidence="2 3">
    <name type="scientific">Acidicapsa dinghuensis</name>
    <dbReference type="NCBI Taxonomy" id="2218256"/>
    <lineage>
        <taxon>Bacteria</taxon>
        <taxon>Pseudomonadati</taxon>
        <taxon>Acidobacteriota</taxon>
        <taxon>Terriglobia</taxon>
        <taxon>Terriglobales</taxon>
        <taxon>Acidobacteriaceae</taxon>
        <taxon>Acidicapsa</taxon>
    </lineage>
</organism>
<dbReference type="RefSeq" id="WP_263339795.1">
    <property type="nucleotide sequence ID" value="NZ_JAGSYH010000005.1"/>
</dbReference>
<dbReference type="Proteomes" id="UP001596091">
    <property type="component" value="Unassembled WGS sequence"/>
</dbReference>
<accession>A0ABW1EIX2</accession>
<feature type="domain" description="Amidohydrolase-related" evidence="1">
    <location>
        <begin position="56"/>
        <end position="409"/>
    </location>
</feature>
<reference evidence="3" key="1">
    <citation type="journal article" date="2019" name="Int. J. Syst. Evol. Microbiol.">
        <title>The Global Catalogue of Microorganisms (GCM) 10K type strain sequencing project: providing services to taxonomists for standard genome sequencing and annotation.</title>
        <authorList>
            <consortium name="The Broad Institute Genomics Platform"/>
            <consortium name="The Broad Institute Genome Sequencing Center for Infectious Disease"/>
            <person name="Wu L."/>
            <person name="Ma J."/>
        </authorList>
    </citation>
    <scope>NUCLEOTIDE SEQUENCE [LARGE SCALE GENOMIC DNA]</scope>
    <source>
        <strain evidence="3">JCM 4087</strain>
    </source>
</reference>